<evidence type="ECO:0000313" key="11">
    <source>
        <dbReference type="Proteomes" id="UP000032483"/>
    </source>
</evidence>
<evidence type="ECO:0000313" key="8">
    <source>
        <dbReference type="EMBL" id="KUE75489.1"/>
    </source>
</evidence>
<dbReference type="EMBL" id="LMUA01000020">
    <property type="protein sequence ID" value="KUE75489.1"/>
    <property type="molecule type" value="Genomic_DNA"/>
</dbReference>
<dbReference type="Proteomes" id="UP000472755">
    <property type="component" value="Unassembled WGS sequence"/>
</dbReference>
<reference evidence="9 13" key="4">
    <citation type="submission" date="2019-08" db="EMBL/GenBank/DDBJ databases">
        <title>In-depth cultivation of the pig gut microbiome towards novel bacterial diversity and tailored functional studies.</title>
        <authorList>
            <person name="Wylensek D."/>
            <person name="Hitch T.C.A."/>
            <person name="Clavel T."/>
        </authorList>
    </citation>
    <scope>NUCLEOTIDE SEQUENCE [LARGE SCALE GENOMIC DNA]</scope>
    <source>
        <strain evidence="9 13">WCA3-601-WT-6J</strain>
    </source>
</reference>
<dbReference type="InterPro" id="IPR017853">
    <property type="entry name" value="GH"/>
</dbReference>
<evidence type="ECO:0000256" key="1">
    <source>
        <dbReference type="ARBA" id="ARBA00005382"/>
    </source>
</evidence>
<evidence type="ECO:0000256" key="2">
    <source>
        <dbReference type="ARBA" id="ARBA00022729"/>
    </source>
</evidence>
<dbReference type="Proteomes" id="UP000431913">
    <property type="component" value="Unassembled WGS sequence"/>
</dbReference>
<reference evidence="8 12" key="2">
    <citation type="submission" date="2015-10" db="EMBL/GenBank/DDBJ databases">
        <title>A novel member of the family Ruminococcaceae isolated from human faeces.</title>
        <authorList>
            <person name="Shkoporov A.N."/>
            <person name="Chaplin A.V."/>
            <person name="Motuzova O.V."/>
            <person name="Kafarskaia L.I."/>
            <person name="Efimov B.A."/>
        </authorList>
    </citation>
    <scope>NUCLEOTIDE SEQUENCE [LARGE SCALE GENOMIC DNA]</scope>
    <source>
        <strain evidence="8 12">668</strain>
    </source>
</reference>
<dbReference type="Gene3D" id="3.20.20.80">
    <property type="entry name" value="Glycosidases"/>
    <property type="match status" value="1"/>
</dbReference>
<evidence type="ECO:0000313" key="13">
    <source>
        <dbReference type="Proteomes" id="UP000431913"/>
    </source>
</evidence>
<evidence type="ECO:0000313" key="14">
    <source>
        <dbReference type="Proteomes" id="UP000472755"/>
    </source>
</evidence>
<protein>
    <submittedName>
        <fullName evidence="7">Glucosylceramidase</fullName>
    </submittedName>
</protein>
<reference evidence="10 14" key="3">
    <citation type="journal article" date="2019" name="Nat. Med.">
        <title>A library of human gut bacterial isolates paired with longitudinal multiomics data enables mechanistic microbiome research.</title>
        <authorList>
            <person name="Poyet M."/>
            <person name="Groussin M."/>
            <person name="Gibbons S.M."/>
            <person name="Avila-Pacheco J."/>
            <person name="Jiang X."/>
            <person name="Kearney S.M."/>
            <person name="Perrotta A.R."/>
            <person name="Berdy B."/>
            <person name="Zhao S."/>
            <person name="Lieberman T.D."/>
            <person name="Swanson P.K."/>
            <person name="Smith M."/>
            <person name="Roesemann S."/>
            <person name="Alexander J.E."/>
            <person name="Rich S.A."/>
            <person name="Livny J."/>
            <person name="Vlamakis H."/>
            <person name="Clish C."/>
            <person name="Bullock K."/>
            <person name="Deik A."/>
            <person name="Scott J."/>
            <person name="Pierce K.A."/>
            <person name="Xavier R.J."/>
            <person name="Alm E.J."/>
        </authorList>
    </citation>
    <scope>NUCLEOTIDE SEQUENCE [LARGE SCALE GENOMIC DNA]</scope>
    <source>
        <strain evidence="10 14">BIOML-A4</strain>
    </source>
</reference>
<sequence length="446" mass="50835">MTGYIVTTFEKDGRLAEYTAELASVPDEQGQELHLVNLYPQVRYQTFLGFGGAITEAVGLVLQALPPETARQVLNSYYGPSGIGYSLVRTHLDSCDFSRENYCAIEDEDTDFSTFSLRHDERNIIPYILMAEELAGKKLPVMLSPWSPPAFMKTNGSRNGGGKLRLEYADLWARYICKYIHEYRRRGVQVTRLSIQNEPNAAQTWDSCLYSAQEERDFLIKHLHPTLVENGLGDLEVFVWDHNKERMFERTAQCITTETDRMVAGVAFHWYSGDHFDAVRLVRECFPNKLLMFSEGCIEYSRFDKTQALKNAQMYAHDMIGNLNAGMNLFIDWNIALNEEGGPNHVGNFCEAPVICDTRTGQINYKPSFYYIAHFSRHIKEHARRIATTCYSEKMEVTAFENPDSTIAVILLNRTTEKLPATLRLEGELFYVPCPPCSISTIVIKS</sequence>
<dbReference type="PRINTS" id="PR00843">
    <property type="entry name" value="GLHYDRLASE30"/>
</dbReference>
<dbReference type="GO" id="GO:0016020">
    <property type="term" value="C:membrane"/>
    <property type="evidence" value="ECO:0007669"/>
    <property type="project" value="GOC"/>
</dbReference>
<keyword evidence="2" id="KW-0732">Signal</keyword>
<evidence type="ECO:0000313" key="12">
    <source>
        <dbReference type="Proteomes" id="UP000053433"/>
    </source>
</evidence>
<dbReference type="Pfam" id="PF17189">
    <property type="entry name" value="Glyco_hydro_30C"/>
    <property type="match status" value="1"/>
</dbReference>
<dbReference type="SUPFAM" id="SSF51445">
    <property type="entry name" value="(Trans)glycosidases"/>
    <property type="match status" value="1"/>
</dbReference>
<dbReference type="RefSeq" id="WP_009322983.1">
    <property type="nucleotide sequence ID" value="NZ_CATXDA010000002.1"/>
</dbReference>
<evidence type="ECO:0000256" key="4">
    <source>
        <dbReference type="RuleBase" id="RU361188"/>
    </source>
</evidence>
<organism evidence="7 11">
    <name type="scientific">Ruthenibacterium lactatiformans</name>
    <dbReference type="NCBI Taxonomy" id="1550024"/>
    <lineage>
        <taxon>Bacteria</taxon>
        <taxon>Bacillati</taxon>
        <taxon>Bacillota</taxon>
        <taxon>Clostridia</taxon>
        <taxon>Eubacteriales</taxon>
        <taxon>Oscillospiraceae</taxon>
        <taxon>Ruthenibacterium</taxon>
    </lineage>
</organism>
<dbReference type="Proteomes" id="UP000032483">
    <property type="component" value="Unassembled WGS sequence"/>
</dbReference>
<dbReference type="InterPro" id="IPR013780">
    <property type="entry name" value="Glyco_hydro_b"/>
</dbReference>
<dbReference type="GO" id="GO:0004348">
    <property type="term" value="F:glucosylceramidase activity"/>
    <property type="evidence" value="ECO:0007669"/>
    <property type="project" value="InterPro"/>
</dbReference>
<keyword evidence="11" id="KW-1185">Reference proteome</keyword>
<evidence type="ECO:0000259" key="5">
    <source>
        <dbReference type="Pfam" id="PF02055"/>
    </source>
</evidence>
<name>A0A0D8IUI9_9FIRM</name>
<accession>A0A0D8IUI9</accession>
<dbReference type="EMBL" id="VUNJ01000021">
    <property type="protein sequence ID" value="MST93197.1"/>
    <property type="molecule type" value="Genomic_DNA"/>
</dbReference>
<feature type="domain" description="Glycosyl hydrolase family 30 TIM-barrel" evidence="5">
    <location>
        <begin position="49"/>
        <end position="379"/>
    </location>
</feature>
<proteinExistence type="inferred from homology"/>
<dbReference type="PANTHER" id="PTHR11069">
    <property type="entry name" value="GLUCOSYLCERAMIDASE"/>
    <property type="match status" value="1"/>
</dbReference>
<dbReference type="EMBL" id="JXXK01000049">
    <property type="protein sequence ID" value="KJF38350.1"/>
    <property type="molecule type" value="Genomic_DNA"/>
</dbReference>
<dbReference type="PATRIC" id="fig|1550024.3.peg.4270"/>
<feature type="domain" description="Glycosyl hydrolase family 30 beta sandwich" evidence="6">
    <location>
        <begin position="383"/>
        <end position="442"/>
    </location>
</feature>
<dbReference type="AlphaFoldDB" id="A0A0D8IUI9"/>
<evidence type="ECO:0000256" key="3">
    <source>
        <dbReference type="ARBA" id="ARBA00022801"/>
    </source>
</evidence>
<dbReference type="InterPro" id="IPR033453">
    <property type="entry name" value="Glyco_hydro_30_TIM-barrel"/>
</dbReference>
<dbReference type="Gene3D" id="2.60.40.1180">
    <property type="entry name" value="Golgi alpha-mannosidase II"/>
    <property type="match status" value="1"/>
</dbReference>
<evidence type="ECO:0000259" key="6">
    <source>
        <dbReference type="Pfam" id="PF17189"/>
    </source>
</evidence>
<keyword evidence="3 4" id="KW-0378">Hydrolase</keyword>
<dbReference type="InterPro" id="IPR001139">
    <property type="entry name" value="Glyco_hydro_30"/>
</dbReference>
<gene>
    <name evidence="8" type="ORF">ASJ35_13295</name>
    <name evidence="9" type="ORF">FYJ76_14875</name>
    <name evidence="10" type="ORF">GMD59_05140</name>
    <name evidence="7" type="ORF">TQ39_18605</name>
</gene>
<comment type="similarity">
    <text evidence="1 4">Belongs to the glycosyl hydrolase 30 family.</text>
</comment>
<dbReference type="Proteomes" id="UP000053433">
    <property type="component" value="Unassembled WGS sequence"/>
</dbReference>
<dbReference type="PANTHER" id="PTHR11069:SF23">
    <property type="entry name" value="LYSOSOMAL ACID GLUCOSYLCERAMIDASE"/>
    <property type="match status" value="1"/>
</dbReference>
<reference evidence="7" key="1">
    <citation type="submission" date="2015-02" db="EMBL/GenBank/DDBJ databases">
        <title>A novel member of the family Ruminococcaceae isolated from human feces.</title>
        <authorList>
            <person name="Shkoporov A.N."/>
            <person name="Chaplin A.V."/>
            <person name="Motuzova O.V."/>
            <person name="Kafarskaia L.I."/>
            <person name="Khokhlova E.V."/>
            <person name="Efimov B.A."/>
        </authorList>
    </citation>
    <scope>NUCLEOTIDE SEQUENCE [LARGE SCALE GENOMIC DNA]</scope>
    <source>
        <strain evidence="7">585-1</strain>
    </source>
</reference>
<comment type="caution">
    <text evidence="7">The sequence shown here is derived from an EMBL/GenBank/DDBJ whole genome shotgun (WGS) entry which is preliminary data.</text>
</comment>
<dbReference type="Pfam" id="PF02055">
    <property type="entry name" value="Glyco_hydro_30"/>
    <property type="match status" value="1"/>
</dbReference>
<evidence type="ECO:0000313" key="9">
    <source>
        <dbReference type="EMBL" id="MST93197.1"/>
    </source>
</evidence>
<evidence type="ECO:0000313" key="7">
    <source>
        <dbReference type="EMBL" id="KJF38350.1"/>
    </source>
</evidence>
<evidence type="ECO:0000313" key="10">
    <source>
        <dbReference type="EMBL" id="MTS26670.1"/>
    </source>
</evidence>
<keyword evidence="4" id="KW-0326">Glycosidase</keyword>
<accession>A0A0W7TNV1</accession>
<dbReference type="GeneID" id="42858547"/>
<dbReference type="EMBL" id="WMZU01000005">
    <property type="protein sequence ID" value="MTS26670.1"/>
    <property type="molecule type" value="Genomic_DNA"/>
</dbReference>
<dbReference type="InterPro" id="IPR033452">
    <property type="entry name" value="GH30_C"/>
</dbReference>
<dbReference type="GO" id="GO:0006680">
    <property type="term" value="P:glucosylceramide catabolic process"/>
    <property type="evidence" value="ECO:0007669"/>
    <property type="project" value="TreeGrafter"/>
</dbReference>